<feature type="region of interest" description="Disordered" evidence="1">
    <location>
        <begin position="18"/>
        <end position="45"/>
    </location>
</feature>
<dbReference type="GO" id="GO:0016740">
    <property type="term" value="F:transferase activity"/>
    <property type="evidence" value="ECO:0007669"/>
    <property type="project" value="UniProtKB-KW"/>
</dbReference>
<dbReference type="Proteomes" id="UP000461670">
    <property type="component" value="Unassembled WGS sequence"/>
</dbReference>
<reference evidence="3" key="1">
    <citation type="journal article" date="2020" name="MBio">
        <title>Horizontal gene transfer to a defensive symbiont with a reduced genome amongst a multipartite beetle microbiome.</title>
        <authorList>
            <person name="Waterworth S.C."/>
            <person name="Florez L.V."/>
            <person name="Rees E.R."/>
            <person name="Hertweck C."/>
            <person name="Kaltenpoth M."/>
            <person name="Kwan J.C."/>
        </authorList>
    </citation>
    <scope>NUCLEOTIDE SEQUENCE [LARGE SCALE GENOMIC DNA]</scope>
</reference>
<dbReference type="PANTHER" id="PTHR48228:SF5">
    <property type="entry name" value="ALPHA-METHYLACYL-COA RACEMASE"/>
    <property type="match status" value="1"/>
</dbReference>
<organism evidence="2 3">
    <name type="scientific">Paracidovorax wautersii</name>
    <dbReference type="NCBI Taxonomy" id="1177982"/>
    <lineage>
        <taxon>Bacteria</taxon>
        <taxon>Pseudomonadati</taxon>
        <taxon>Pseudomonadota</taxon>
        <taxon>Betaproteobacteria</taxon>
        <taxon>Burkholderiales</taxon>
        <taxon>Comamonadaceae</taxon>
        <taxon>Paracidovorax</taxon>
    </lineage>
</organism>
<dbReference type="InterPro" id="IPR023606">
    <property type="entry name" value="CoA-Trfase_III_dom_1_sf"/>
</dbReference>
<dbReference type="AlphaFoldDB" id="A0A7V8FLN7"/>
<feature type="compositionally biased region" description="Low complexity" evidence="1">
    <location>
        <begin position="24"/>
        <end position="35"/>
    </location>
</feature>
<dbReference type="InterPro" id="IPR044855">
    <property type="entry name" value="CoA-Trfase_III_dom3_sf"/>
</dbReference>
<accession>A0A7V8FLN7</accession>
<dbReference type="EMBL" id="WNDQ01000057">
    <property type="protein sequence ID" value="KAF1019375.1"/>
    <property type="molecule type" value="Genomic_DNA"/>
</dbReference>
<dbReference type="InterPro" id="IPR050509">
    <property type="entry name" value="CoA-transferase_III"/>
</dbReference>
<evidence type="ECO:0000256" key="1">
    <source>
        <dbReference type="SAM" id="MobiDB-lite"/>
    </source>
</evidence>
<dbReference type="SUPFAM" id="SSF89796">
    <property type="entry name" value="CoA-transferase family III (CaiB/BaiF)"/>
    <property type="match status" value="1"/>
</dbReference>
<dbReference type="PANTHER" id="PTHR48228">
    <property type="entry name" value="SUCCINYL-COA--D-CITRAMALATE COA-TRANSFERASE"/>
    <property type="match status" value="1"/>
</dbReference>
<comment type="caution">
    <text evidence="2">The sequence shown here is derived from an EMBL/GenBank/DDBJ whole genome shotgun (WGS) entry which is preliminary data.</text>
</comment>
<dbReference type="Gene3D" id="3.30.1540.10">
    <property type="entry name" value="formyl-coa transferase, domain 3"/>
    <property type="match status" value="1"/>
</dbReference>
<name>A0A7V8FLN7_9BURK</name>
<sequence length="338" mass="35690">MGETMACLYNGCMSAKTHAPTVHAPPTRTRRSAPAARPPREAARPPQVLKHLRIVSLALNLPGPAALMRLHAMGARCTKIEPPAGDPMARYSPQAYADLHEGVKVQTLDLKTEPGCTALDKLLATTDVLLTSFRPSALQRLGLDASALAQRLPALCSVRIVGDAGERAELPGHDLTYLAEQGLITGTDLPATLYADMAGSQQAVEAVLQCALHRAATPAQAPAHGLHLTVGLAQAAAYLALPRRWALTAPRAVIGGAHAGYQVYACRDGRVAIAALEPHFGACLCKAVGLPVEAGEITRALTQPAARQHIANFMAGLSRTEVEKLARLYDLPLHVLGD</sequence>
<evidence type="ECO:0000313" key="3">
    <source>
        <dbReference type="Proteomes" id="UP000461670"/>
    </source>
</evidence>
<evidence type="ECO:0000313" key="2">
    <source>
        <dbReference type="EMBL" id="KAF1019375.1"/>
    </source>
</evidence>
<proteinExistence type="predicted"/>
<keyword evidence="2" id="KW-0808">Transferase</keyword>
<dbReference type="Gene3D" id="3.40.50.10540">
    <property type="entry name" value="Crotonobetainyl-coa:carnitine coa-transferase, domain 1"/>
    <property type="match status" value="1"/>
</dbReference>
<protein>
    <submittedName>
        <fullName evidence="2">Cinnamoyl-CoA:phenyllactate CoA-transferase</fullName>
    </submittedName>
</protein>
<dbReference type="InterPro" id="IPR003673">
    <property type="entry name" value="CoA-Trfase_fam_III"/>
</dbReference>
<dbReference type="Pfam" id="PF02515">
    <property type="entry name" value="CoA_transf_3"/>
    <property type="match status" value="1"/>
</dbReference>
<gene>
    <name evidence="2" type="primary">fldA</name>
    <name evidence="2" type="ORF">GAK30_03159</name>
</gene>